<organism evidence="8 9">
    <name type="scientific">Antrodiella citrinella</name>
    <dbReference type="NCBI Taxonomy" id="2447956"/>
    <lineage>
        <taxon>Eukaryota</taxon>
        <taxon>Fungi</taxon>
        <taxon>Dikarya</taxon>
        <taxon>Basidiomycota</taxon>
        <taxon>Agaricomycotina</taxon>
        <taxon>Agaricomycetes</taxon>
        <taxon>Polyporales</taxon>
        <taxon>Steccherinaceae</taxon>
        <taxon>Antrodiella</taxon>
    </lineage>
</organism>
<evidence type="ECO:0000313" key="8">
    <source>
        <dbReference type="EMBL" id="THH23117.1"/>
    </source>
</evidence>
<evidence type="ECO:0000256" key="3">
    <source>
        <dbReference type="ARBA" id="ARBA00022645"/>
    </source>
</evidence>
<feature type="signal peptide" evidence="7">
    <location>
        <begin position="1"/>
        <end position="18"/>
    </location>
</feature>
<dbReference type="SUPFAM" id="SSF53474">
    <property type="entry name" value="alpha/beta-Hydrolases"/>
    <property type="match status" value="1"/>
</dbReference>
<evidence type="ECO:0000256" key="4">
    <source>
        <dbReference type="ARBA" id="ARBA00022670"/>
    </source>
</evidence>
<evidence type="ECO:0000256" key="6">
    <source>
        <dbReference type="ARBA" id="ARBA00023180"/>
    </source>
</evidence>
<evidence type="ECO:0000256" key="5">
    <source>
        <dbReference type="ARBA" id="ARBA00022801"/>
    </source>
</evidence>
<keyword evidence="9" id="KW-1185">Reference proteome</keyword>
<dbReference type="GO" id="GO:0006508">
    <property type="term" value="P:proteolysis"/>
    <property type="evidence" value="ECO:0007669"/>
    <property type="project" value="UniProtKB-KW"/>
</dbReference>
<keyword evidence="5" id="KW-0378">Hydrolase</keyword>
<name>A0A4S4MDY1_9APHY</name>
<keyword evidence="4" id="KW-0645">Protease</keyword>
<keyword evidence="3" id="KW-0121">Carboxypeptidase</keyword>
<dbReference type="AlphaFoldDB" id="A0A4S4MDY1"/>
<keyword evidence="6" id="KW-0325">Glycoprotein</keyword>
<evidence type="ECO:0000313" key="9">
    <source>
        <dbReference type="Proteomes" id="UP000308730"/>
    </source>
</evidence>
<dbReference type="Gene3D" id="1.10.287.410">
    <property type="match status" value="1"/>
</dbReference>
<dbReference type="Gene3D" id="3.40.50.12670">
    <property type="match status" value="1"/>
</dbReference>
<dbReference type="EMBL" id="SGPM01000392">
    <property type="protein sequence ID" value="THH23117.1"/>
    <property type="molecule type" value="Genomic_DNA"/>
</dbReference>
<evidence type="ECO:0000256" key="1">
    <source>
        <dbReference type="ARBA" id="ARBA00009431"/>
    </source>
</evidence>
<dbReference type="InterPro" id="IPR001563">
    <property type="entry name" value="Peptidase_S10"/>
</dbReference>
<sequence>MLAGVLVSALSLLGLTTSAYSAQRHFQLQVASTSPYDKYDSTDAGLFSPVGDLNALSASEFTTLSHPAFPRHSVRVKKSHFCDGNVRVVSDNATVYNPHAWNSHANVFFIDQPVGVGYSYAEFGETVNTSQEGGKDIAAFVAIFFEHFSKLKGRIDTRSDTVSFRQGTYIPAFAAAIYDQNAKLVEKGLTPVNLSSIMLGNGCTQDSTMLPSYYDMQCLNGSVPPVTDIADGKFEETFCYPIFLQISTYLNTSYMRTTLGVDPAVGDYFFASWDVNTAFEESMDGAFPSQYYVAALLERGVRVLVYVGDVDLVCNWIGNERMTLGLEWTGQHEFTALPLRKWTVDGGAAGLTRSFGPLTFVTISDAGHMPHNFHAQSPACGHVLPHATAFSRSSLFFFDFALHAGPELFLPEDDEQPDPWLID</sequence>
<dbReference type="PANTHER" id="PTHR11802">
    <property type="entry name" value="SERINE PROTEASE FAMILY S10 SERINE CARBOXYPEPTIDASE"/>
    <property type="match status" value="1"/>
</dbReference>
<dbReference type="PRINTS" id="PR00724">
    <property type="entry name" value="CRBOXYPTASEC"/>
</dbReference>
<accession>A0A4S4MDY1</accession>
<reference evidence="8 9" key="1">
    <citation type="submission" date="2019-02" db="EMBL/GenBank/DDBJ databases">
        <title>Genome sequencing of the rare red list fungi Antrodiella citrinella (Flaviporus citrinellus).</title>
        <authorList>
            <person name="Buettner E."/>
            <person name="Kellner H."/>
        </authorList>
    </citation>
    <scope>NUCLEOTIDE SEQUENCE [LARGE SCALE GENOMIC DNA]</scope>
    <source>
        <strain evidence="8 9">DSM 108506</strain>
    </source>
</reference>
<dbReference type="Gene3D" id="3.40.50.1820">
    <property type="entry name" value="alpha/beta hydrolase"/>
    <property type="match status" value="1"/>
</dbReference>
<keyword evidence="7" id="KW-0732">Signal</keyword>
<feature type="chain" id="PRO_5020209267" description="carboxypeptidase C" evidence="7">
    <location>
        <begin position="19"/>
        <end position="423"/>
    </location>
</feature>
<dbReference type="GO" id="GO:0000324">
    <property type="term" value="C:fungal-type vacuole"/>
    <property type="evidence" value="ECO:0007669"/>
    <property type="project" value="TreeGrafter"/>
</dbReference>
<dbReference type="PANTHER" id="PTHR11802:SF113">
    <property type="entry name" value="SERINE CARBOXYPEPTIDASE CTSA-4.1"/>
    <property type="match status" value="1"/>
</dbReference>
<dbReference type="OrthoDB" id="443318at2759"/>
<evidence type="ECO:0000256" key="7">
    <source>
        <dbReference type="SAM" id="SignalP"/>
    </source>
</evidence>
<dbReference type="Proteomes" id="UP000308730">
    <property type="component" value="Unassembled WGS sequence"/>
</dbReference>
<dbReference type="InterPro" id="IPR029058">
    <property type="entry name" value="AB_hydrolase_fold"/>
</dbReference>
<gene>
    <name evidence="8" type="ORF">EUX98_g8062</name>
</gene>
<comment type="similarity">
    <text evidence="1">Belongs to the peptidase S10 family.</text>
</comment>
<dbReference type="Pfam" id="PF00450">
    <property type="entry name" value="Peptidase_S10"/>
    <property type="match status" value="2"/>
</dbReference>
<comment type="caution">
    <text evidence="8">The sequence shown here is derived from an EMBL/GenBank/DDBJ whole genome shotgun (WGS) entry which is preliminary data.</text>
</comment>
<dbReference type="EC" id="3.4.16.5" evidence="2"/>
<proteinExistence type="inferred from homology"/>
<protein>
    <recommendedName>
        <fullName evidence="2">carboxypeptidase C</fullName>
        <ecNumber evidence="2">3.4.16.5</ecNumber>
    </recommendedName>
</protein>
<dbReference type="GO" id="GO:0004185">
    <property type="term" value="F:serine-type carboxypeptidase activity"/>
    <property type="evidence" value="ECO:0007669"/>
    <property type="project" value="UniProtKB-EC"/>
</dbReference>
<evidence type="ECO:0000256" key="2">
    <source>
        <dbReference type="ARBA" id="ARBA00012446"/>
    </source>
</evidence>